<evidence type="ECO:0000256" key="3">
    <source>
        <dbReference type="SAM" id="SignalP"/>
    </source>
</evidence>
<organism evidence="6 7">
    <name type="scientific">Caenorhabditis angaria</name>
    <dbReference type="NCBI Taxonomy" id="860376"/>
    <lineage>
        <taxon>Eukaryota</taxon>
        <taxon>Metazoa</taxon>
        <taxon>Ecdysozoa</taxon>
        <taxon>Nematoda</taxon>
        <taxon>Chromadorea</taxon>
        <taxon>Rhabditida</taxon>
        <taxon>Rhabditina</taxon>
        <taxon>Rhabditomorpha</taxon>
        <taxon>Rhabditoidea</taxon>
        <taxon>Rhabditidae</taxon>
        <taxon>Peloderinae</taxon>
        <taxon>Caenorhabditis</taxon>
    </lineage>
</organism>
<dbReference type="OrthoDB" id="5860263at2759"/>
<feature type="disulfide bond" evidence="1">
    <location>
        <begin position="132"/>
        <end position="149"/>
    </location>
</feature>
<dbReference type="PROSITE" id="PS01186">
    <property type="entry name" value="EGF_2"/>
    <property type="match status" value="1"/>
</dbReference>
<feature type="disulfide bond" evidence="1">
    <location>
        <begin position="151"/>
        <end position="160"/>
    </location>
</feature>
<dbReference type="PROSITE" id="PS00022">
    <property type="entry name" value="EGF_1"/>
    <property type="match status" value="1"/>
</dbReference>
<comment type="caution">
    <text evidence="6">The sequence shown here is derived from an EMBL/GenBank/DDBJ whole genome shotgun (WGS) entry which is preliminary data.</text>
</comment>
<accession>A0A9P1J3A0</accession>
<keyword evidence="2" id="KW-0472">Membrane</keyword>
<keyword evidence="7" id="KW-1185">Reference proteome</keyword>
<dbReference type="SUPFAM" id="SSF48726">
    <property type="entry name" value="Immunoglobulin"/>
    <property type="match status" value="1"/>
</dbReference>
<dbReference type="InterPro" id="IPR036179">
    <property type="entry name" value="Ig-like_dom_sf"/>
</dbReference>
<evidence type="ECO:0000256" key="2">
    <source>
        <dbReference type="SAM" id="Phobius"/>
    </source>
</evidence>
<keyword evidence="2" id="KW-0812">Transmembrane</keyword>
<evidence type="ECO:0000256" key="1">
    <source>
        <dbReference type="PROSITE-ProRule" id="PRU00076"/>
    </source>
</evidence>
<dbReference type="Proteomes" id="UP001152747">
    <property type="component" value="Unassembled WGS sequence"/>
</dbReference>
<dbReference type="PROSITE" id="PS50835">
    <property type="entry name" value="IG_LIKE"/>
    <property type="match status" value="1"/>
</dbReference>
<keyword evidence="2" id="KW-1133">Transmembrane helix</keyword>
<dbReference type="SUPFAM" id="SSF57196">
    <property type="entry name" value="EGF/Laminin"/>
    <property type="match status" value="1"/>
</dbReference>
<evidence type="ECO:0000259" key="5">
    <source>
        <dbReference type="PROSITE" id="PS50835"/>
    </source>
</evidence>
<keyword evidence="1" id="KW-0245">EGF-like domain</keyword>
<dbReference type="InterPro" id="IPR000742">
    <property type="entry name" value="EGF"/>
</dbReference>
<feature type="domain" description="EGF-like" evidence="4">
    <location>
        <begin position="120"/>
        <end position="161"/>
    </location>
</feature>
<comment type="caution">
    <text evidence="1">Lacks conserved residue(s) required for the propagation of feature annotation.</text>
</comment>
<evidence type="ECO:0000313" key="7">
    <source>
        <dbReference type="Proteomes" id="UP001152747"/>
    </source>
</evidence>
<keyword evidence="1" id="KW-1015">Disulfide bond</keyword>
<proteinExistence type="predicted"/>
<feature type="domain" description="Ig-like" evidence="5">
    <location>
        <begin position="39"/>
        <end position="110"/>
    </location>
</feature>
<reference evidence="6" key="1">
    <citation type="submission" date="2022-11" db="EMBL/GenBank/DDBJ databases">
        <authorList>
            <person name="Kikuchi T."/>
        </authorList>
    </citation>
    <scope>NUCLEOTIDE SEQUENCE</scope>
    <source>
        <strain evidence="6">PS1010</strain>
    </source>
</reference>
<protein>
    <recommendedName>
        <fullName evidence="8">Ig-like domain-containing protein</fullName>
    </recommendedName>
</protein>
<evidence type="ECO:0008006" key="8">
    <source>
        <dbReference type="Google" id="ProtNLM"/>
    </source>
</evidence>
<dbReference type="EMBL" id="CANHGI010000006">
    <property type="protein sequence ID" value="CAI5456123.1"/>
    <property type="molecule type" value="Genomic_DNA"/>
</dbReference>
<feature type="chain" id="PRO_5040192030" description="Ig-like domain-containing protein" evidence="3">
    <location>
        <begin position="20"/>
        <end position="247"/>
    </location>
</feature>
<name>A0A9P1J3A0_9PELO</name>
<evidence type="ECO:0000313" key="6">
    <source>
        <dbReference type="EMBL" id="CAI5456123.1"/>
    </source>
</evidence>
<sequence>MENTIFIILLSIFIVFVEGGEHILRLQEGIHEATTLIGVEEGSSVLIRCEHPNGKTESLRWLHGGNEISEKYLKQTKDAVFIEILKYNMYKDDGVFECSAPGMSASYRLKGEKKHILPEGFRQCQGEEFANCEHADFCQVEESTKHTSCVCEQGWMGASCNIFDTSVRSHSVVSQPICAYWPPVVTFIVFLTIIFLLAYCLYKFKVRNPHHYSKAGYSQPVLNNNTINKLPMVSGDYKPVRKDHEIV</sequence>
<feature type="signal peptide" evidence="3">
    <location>
        <begin position="1"/>
        <end position="19"/>
    </location>
</feature>
<dbReference type="InterPro" id="IPR007110">
    <property type="entry name" value="Ig-like_dom"/>
</dbReference>
<evidence type="ECO:0000259" key="4">
    <source>
        <dbReference type="PROSITE" id="PS50026"/>
    </source>
</evidence>
<dbReference type="PROSITE" id="PS50026">
    <property type="entry name" value="EGF_3"/>
    <property type="match status" value="1"/>
</dbReference>
<keyword evidence="3" id="KW-0732">Signal</keyword>
<dbReference type="AlphaFoldDB" id="A0A9P1J3A0"/>
<gene>
    <name evidence="6" type="ORF">CAMP_LOCUS18760</name>
</gene>
<feature type="transmembrane region" description="Helical" evidence="2">
    <location>
        <begin position="180"/>
        <end position="202"/>
    </location>
</feature>